<evidence type="ECO:0000256" key="1">
    <source>
        <dbReference type="SAM" id="Phobius"/>
    </source>
</evidence>
<keyword evidence="1" id="KW-0812">Transmembrane</keyword>
<accession>A0A401U9L7</accession>
<name>A0A401U9L7_9BACT</name>
<protein>
    <submittedName>
        <fullName evidence="2">Uncharacterized protein</fullName>
    </submittedName>
</protein>
<keyword evidence="1" id="KW-0472">Membrane</keyword>
<evidence type="ECO:0000313" key="3">
    <source>
        <dbReference type="Proteomes" id="UP000288227"/>
    </source>
</evidence>
<dbReference type="AlphaFoldDB" id="A0A401U9L7"/>
<dbReference type="Proteomes" id="UP000288227">
    <property type="component" value="Unassembled WGS sequence"/>
</dbReference>
<evidence type="ECO:0000313" key="2">
    <source>
        <dbReference type="EMBL" id="GCC51596.1"/>
    </source>
</evidence>
<proteinExistence type="predicted"/>
<comment type="caution">
    <text evidence="2">The sequence shown here is derived from an EMBL/GenBank/DDBJ whole genome shotgun (WGS) entry which is preliminary data.</text>
</comment>
<dbReference type="RefSeq" id="WP_127122251.1">
    <property type="nucleotide sequence ID" value="NZ_BHXQ01000003.1"/>
</dbReference>
<sequence length="85" mass="9814">MTAKKVFGYIFIVVAIFLTLVTVALIPKLLGAIIGFFKIFNGSLDNYEIGRVIGKLIYWVLHFALTITLWVYGRRWIKNNRSDDF</sequence>
<keyword evidence="1" id="KW-1133">Transmembrane helix</keyword>
<feature type="transmembrane region" description="Helical" evidence="1">
    <location>
        <begin position="7"/>
        <end position="36"/>
    </location>
</feature>
<dbReference type="EMBL" id="BHXQ01000003">
    <property type="protein sequence ID" value="GCC51596.1"/>
    <property type="molecule type" value="Genomic_DNA"/>
</dbReference>
<feature type="transmembrane region" description="Helical" evidence="1">
    <location>
        <begin position="56"/>
        <end position="73"/>
    </location>
</feature>
<reference evidence="2 3" key="1">
    <citation type="submission" date="2018-11" db="EMBL/GenBank/DDBJ databases">
        <title>Chryseotalea sanarue gen. nov., sp., nov., a member of the family Cytophagaceae, isolated from a brackish lake in Hamamatsu Japan.</title>
        <authorList>
            <person name="Maejima Y."/>
            <person name="Iino T."/>
            <person name="Muraguchi Y."/>
            <person name="Fukuda K."/>
            <person name="Ohkuma M."/>
            <person name="Moriuchi R."/>
            <person name="Dohra H."/>
            <person name="Kimbara K."/>
            <person name="Shintani M."/>
        </authorList>
    </citation>
    <scope>NUCLEOTIDE SEQUENCE [LARGE SCALE GENOMIC DNA]</scope>
    <source>
        <strain evidence="2 3">Ys</strain>
    </source>
</reference>
<dbReference type="OrthoDB" id="9906497at2"/>
<gene>
    <name evidence="2" type="ORF">SanaruYs_18220</name>
</gene>
<keyword evidence="3" id="KW-1185">Reference proteome</keyword>
<organism evidence="2 3">
    <name type="scientific">Chryseotalea sanaruensis</name>
    <dbReference type="NCBI Taxonomy" id="2482724"/>
    <lineage>
        <taxon>Bacteria</taxon>
        <taxon>Pseudomonadati</taxon>
        <taxon>Bacteroidota</taxon>
        <taxon>Cytophagia</taxon>
        <taxon>Cytophagales</taxon>
        <taxon>Chryseotaleaceae</taxon>
        <taxon>Chryseotalea</taxon>
    </lineage>
</organism>